<accession>A0A671L8Z4</accession>
<evidence type="ECO:0000313" key="13">
    <source>
        <dbReference type="Ensembl" id="ENSSANP00000015626.1"/>
    </source>
</evidence>
<dbReference type="InterPro" id="IPR001736">
    <property type="entry name" value="PLipase_D/transphosphatidylase"/>
</dbReference>
<dbReference type="PANTHER" id="PTHR43856">
    <property type="entry name" value="CARDIOLIPIN HYDROLASE"/>
    <property type="match status" value="1"/>
</dbReference>
<dbReference type="GO" id="GO:0016891">
    <property type="term" value="F:RNA endonuclease activity producing 5'-phosphomonoesters, hydrolytic mechanism"/>
    <property type="evidence" value="ECO:0007669"/>
    <property type="project" value="TreeGrafter"/>
</dbReference>
<keyword evidence="3" id="KW-0443">Lipid metabolism</keyword>
<evidence type="ECO:0000256" key="4">
    <source>
        <dbReference type="ARBA" id="ARBA00023254"/>
    </source>
</evidence>
<dbReference type="Proteomes" id="UP000472260">
    <property type="component" value="Unassembled WGS sequence"/>
</dbReference>
<evidence type="ECO:0000256" key="11">
    <source>
        <dbReference type="ARBA" id="ARBA00048101"/>
    </source>
</evidence>
<dbReference type="CDD" id="cd09171">
    <property type="entry name" value="PLDc_vPLD6_like"/>
    <property type="match status" value="1"/>
</dbReference>
<evidence type="ECO:0000256" key="6">
    <source>
        <dbReference type="ARBA" id="ARBA00040549"/>
    </source>
</evidence>
<evidence type="ECO:0000256" key="8">
    <source>
        <dbReference type="ARBA" id="ARBA00042226"/>
    </source>
</evidence>
<evidence type="ECO:0000256" key="10">
    <source>
        <dbReference type="ARBA" id="ARBA00043167"/>
    </source>
</evidence>
<dbReference type="PROSITE" id="PS50035">
    <property type="entry name" value="PLD"/>
    <property type="match status" value="1"/>
</dbReference>
<reference evidence="13" key="1">
    <citation type="submission" date="2025-08" db="UniProtKB">
        <authorList>
            <consortium name="Ensembl"/>
        </authorList>
    </citation>
    <scope>IDENTIFICATION</scope>
</reference>
<gene>
    <name evidence="13" type="primary">LOC107694824</name>
</gene>
<dbReference type="GO" id="GO:0005739">
    <property type="term" value="C:mitochondrion"/>
    <property type="evidence" value="ECO:0007669"/>
    <property type="project" value="TreeGrafter"/>
</dbReference>
<keyword evidence="14" id="KW-1185">Reference proteome</keyword>
<sequence length="247" mass="28029">MSQQMSFKDLMKVLGLGAVAFVLGVEWLNWLTRHLRDSHGPLKEVLFFPSPQVCVEHLFTRRKRFPCACPLPHGVETSFSRLLGHLLSARMSLDLCVFSTSFSRLLGHLLSARMSLDLCVFSFSHMELSRAILLLHKQGVVVRVVTDRDYMTITGSQIGTVRKAGIRVRHEMSAAVHMHHKFALVDGRKLITGSLNWTLTAVQSNKENVMVTEELELVRPYQQEFQKLWEASDPANHKPQCTNGQLH</sequence>
<dbReference type="GO" id="GO:0016042">
    <property type="term" value="P:lipid catabolic process"/>
    <property type="evidence" value="ECO:0007669"/>
    <property type="project" value="UniProtKB-KW"/>
</dbReference>
<dbReference type="AlphaFoldDB" id="A0A671L8Z4"/>
<keyword evidence="4" id="KW-0469">Meiosis</keyword>
<proteinExistence type="inferred from homology"/>
<evidence type="ECO:0000256" key="3">
    <source>
        <dbReference type="ARBA" id="ARBA00023098"/>
    </source>
</evidence>
<feature type="domain" description="PLD phosphodiesterase" evidence="12">
    <location>
        <begin position="174"/>
        <end position="201"/>
    </location>
</feature>
<name>A0A671L8Z4_9TELE</name>
<dbReference type="GO" id="GO:0034587">
    <property type="term" value="P:piRNA processing"/>
    <property type="evidence" value="ECO:0007669"/>
    <property type="project" value="TreeGrafter"/>
</dbReference>
<dbReference type="SUPFAM" id="SSF56024">
    <property type="entry name" value="Phospholipase D/nuclease"/>
    <property type="match status" value="1"/>
</dbReference>
<evidence type="ECO:0000256" key="9">
    <source>
        <dbReference type="ARBA" id="ARBA00043135"/>
    </source>
</evidence>
<dbReference type="Pfam" id="PF13091">
    <property type="entry name" value="PLDc_2"/>
    <property type="match status" value="1"/>
</dbReference>
<reference evidence="13" key="2">
    <citation type="submission" date="2025-09" db="UniProtKB">
        <authorList>
            <consortium name="Ensembl"/>
        </authorList>
    </citation>
    <scope>IDENTIFICATION</scope>
</reference>
<protein>
    <recommendedName>
        <fullName evidence="6">Mitochondrial cardiolipin hydrolase</fullName>
    </recommendedName>
    <alternativeName>
        <fullName evidence="8">Choline phosphatase 6</fullName>
    </alternativeName>
    <alternativeName>
        <fullName evidence="10">Mitochondrial phospholipase</fullName>
    </alternativeName>
    <alternativeName>
        <fullName evidence="9">Phosphatidylcholine-hydrolyzing phospholipase D6</fullName>
    </alternativeName>
    <alternativeName>
        <fullName evidence="7">Phospholipase D6</fullName>
    </alternativeName>
</protein>
<evidence type="ECO:0000256" key="2">
    <source>
        <dbReference type="ARBA" id="ARBA00022963"/>
    </source>
</evidence>
<organism evidence="13 14">
    <name type="scientific">Sinocyclocheilus anshuiensis</name>
    <dbReference type="NCBI Taxonomy" id="1608454"/>
    <lineage>
        <taxon>Eukaryota</taxon>
        <taxon>Metazoa</taxon>
        <taxon>Chordata</taxon>
        <taxon>Craniata</taxon>
        <taxon>Vertebrata</taxon>
        <taxon>Euteleostomi</taxon>
        <taxon>Actinopterygii</taxon>
        <taxon>Neopterygii</taxon>
        <taxon>Teleostei</taxon>
        <taxon>Ostariophysi</taxon>
        <taxon>Cypriniformes</taxon>
        <taxon>Cyprinidae</taxon>
        <taxon>Cyprininae</taxon>
        <taxon>Sinocyclocheilus</taxon>
    </lineage>
</organism>
<dbReference type="InterPro" id="IPR051406">
    <property type="entry name" value="PLD_domain"/>
</dbReference>
<comment type="similarity">
    <text evidence="5">Belongs to the phospholipase D family. MitoPLD/Zucchini subfamily.</text>
</comment>
<dbReference type="InterPro" id="IPR025202">
    <property type="entry name" value="PLD-like_dom"/>
</dbReference>
<evidence type="ECO:0000313" key="14">
    <source>
        <dbReference type="Proteomes" id="UP000472260"/>
    </source>
</evidence>
<dbReference type="Ensembl" id="ENSSANT00000016669.1">
    <property type="protein sequence ID" value="ENSSANP00000015626.1"/>
    <property type="gene ID" value="ENSSANG00000008250.1"/>
</dbReference>
<keyword evidence="1" id="KW-0378">Hydrolase</keyword>
<keyword evidence="2" id="KW-0442">Lipid degradation</keyword>
<dbReference type="PANTHER" id="PTHR43856:SF1">
    <property type="entry name" value="MITOCHONDRIAL CARDIOLIPIN HYDROLASE"/>
    <property type="match status" value="1"/>
</dbReference>
<dbReference type="GO" id="GO:0051321">
    <property type="term" value="P:meiotic cell cycle"/>
    <property type="evidence" value="ECO:0007669"/>
    <property type="project" value="UniProtKB-KW"/>
</dbReference>
<comment type="catalytic activity">
    <reaction evidence="11">
        <text>a cardiolipin + H2O = a 1,2-diacyl-sn-glycero-3-phospho-(1'-sn-glycerol) + a 1,2-diacyl-sn-glycero-3-phosphate + H(+)</text>
        <dbReference type="Rhea" id="RHEA:44884"/>
        <dbReference type="ChEBI" id="CHEBI:15377"/>
        <dbReference type="ChEBI" id="CHEBI:15378"/>
        <dbReference type="ChEBI" id="CHEBI:58608"/>
        <dbReference type="ChEBI" id="CHEBI:62237"/>
        <dbReference type="ChEBI" id="CHEBI:64716"/>
    </reaction>
    <physiologicalReaction direction="left-to-right" evidence="11">
        <dbReference type="Rhea" id="RHEA:44885"/>
    </physiologicalReaction>
</comment>
<dbReference type="Gene3D" id="3.30.870.10">
    <property type="entry name" value="Endonuclease Chain A"/>
    <property type="match status" value="1"/>
</dbReference>
<evidence type="ECO:0000256" key="7">
    <source>
        <dbReference type="ARBA" id="ARBA00041680"/>
    </source>
</evidence>
<evidence type="ECO:0000256" key="5">
    <source>
        <dbReference type="ARBA" id="ARBA00038012"/>
    </source>
</evidence>
<evidence type="ECO:0000259" key="12">
    <source>
        <dbReference type="PROSITE" id="PS50035"/>
    </source>
</evidence>
<evidence type="ECO:0000256" key="1">
    <source>
        <dbReference type="ARBA" id="ARBA00022801"/>
    </source>
</evidence>